<organism evidence="3 4">
    <name type="scientific">Methylobacterium pseudosasicola</name>
    <dbReference type="NCBI Taxonomy" id="582667"/>
    <lineage>
        <taxon>Bacteria</taxon>
        <taxon>Pseudomonadati</taxon>
        <taxon>Pseudomonadota</taxon>
        <taxon>Alphaproteobacteria</taxon>
        <taxon>Hyphomicrobiales</taxon>
        <taxon>Methylobacteriaceae</taxon>
        <taxon>Methylobacterium</taxon>
    </lineage>
</organism>
<feature type="domain" description="DUF4131" evidence="2">
    <location>
        <begin position="67"/>
        <end position="217"/>
    </location>
</feature>
<dbReference type="Proteomes" id="UP000199048">
    <property type="component" value="Unassembled WGS sequence"/>
</dbReference>
<evidence type="ECO:0000313" key="3">
    <source>
        <dbReference type="EMBL" id="SFL45722.1"/>
    </source>
</evidence>
<proteinExistence type="predicted"/>
<dbReference type="PANTHER" id="PTHR30619:SF1">
    <property type="entry name" value="RECOMBINATION PROTEIN 2"/>
    <property type="match status" value="1"/>
</dbReference>
<dbReference type="Pfam" id="PF13567">
    <property type="entry name" value="DUF4131"/>
    <property type="match status" value="1"/>
</dbReference>
<feature type="transmembrane region" description="Helical" evidence="1">
    <location>
        <begin position="90"/>
        <end position="113"/>
    </location>
</feature>
<name>A0A1I4HUA0_9HYPH</name>
<keyword evidence="1" id="KW-0812">Transmembrane</keyword>
<reference evidence="4" key="1">
    <citation type="submission" date="2016-10" db="EMBL/GenBank/DDBJ databases">
        <authorList>
            <person name="Varghese N."/>
            <person name="Submissions S."/>
        </authorList>
    </citation>
    <scope>NUCLEOTIDE SEQUENCE [LARGE SCALE GENOMIC DNA]</scope>
    <source>
        <strain evidence="4">BL36</strain>
    </source>
</reference>
<sequence length="290" mass="29723">MRRIGARLAGGAVALASPRAALMPDLGTWFAEGLAREAEQRRLFPWLAVAFGAGILVFFAGADGTAWLAAPLVGAALALAPVPVLGARPAALAVALALAAGFLGFAAATWRVAQVAAPILARTTIGPLTGMIEALDEREVGARLVIRVESFAGLDPAARPLRVRVSFRKAPPLRPGDFIAATARLLPPPEAARPGGYDFARDAYFQGIGAVGSLLGAITVREPPAPPPLRLQLAALLDEARNALTRRIAQAEGGQAGAVAAALVTGKRGLIGPAANDALRAAGIYHVVSI</sequence>
<dbReference type="PANTHER" id="PTHR30619">
    <property type="entry name" value="DNA INTERNALIZATION/COMPETENCE PROTEIN COMEC/REC2"/>
    <property type="match status" value="1"/>
</dbReference>
<dbReference type="InterPro" id="IPR052159">
    <property type="entry name" value="Competence_DNA_uptake"/>
</dbReference>
<evidence type="ECO:0000313" key="4">
    <source>
        <dbReference type="Proteomes" id="UP000199048"/>
    </source>
</evidence>
<feature type="transmembrane region" description="Helical" evidence="1">
    <location>
        <begin position="44"/>
        <end position="61"/>
    </location>
</feature>
<accession>A0A1I4HUA0</accession>
<keyword evidence="1" id="KW-1133">Transmembrane helix</keyword>
<evidence type="ECO:0000259" key="2">
    <source>
        <dbReference type="Pfam" id="PF13567"/>
    </source>
</evidence>
<gene>
    <name evidence="3" type="ORF">SAMN05192568_100561</name>
</gene>
<dbReference type="InterPro" id="IPR025405">
    <property type="entry name" value="DUF4131"/>
</dbReference>
<dbReference type="STRING" id="582667.SAMN05192568_100561"/>
<dbReference type="AlphaFoldDB" id="A0A1I4HUA0"/>
<feature type="transmembrane region" description="Helical" evidence="1">
    <location>
        <begin position="66"/>
        <end position="84"/>
    </location>
</feature>
<evidence type="ECO:0000256" key="1">
    <source>
        <dbReference type="SAM" id="Phobius"/>
    </source>
</evidence>
<keyword evidence="4" id="KW-1185">Reference proteome</keyword>
<protein>
    <submittedName>
        <fullName evidence="3">Competence protein ComEC</fullName>
    </submittedName>
</protein>
<keyword evidence="1" id="KW-0472">Membrane</keyword>
<dbReference type="EMBL" id="FOTK01000005">
    <property type="protein sequence ID" value="SFL45722.1"/>
    <property type="molecule type" value="Genomic_DNA"/>
</dbReference>